<feature type="region of interest" description="Disordered" evidence="5">
    <location>
        <begin position="1"/>
        <end position="24"/>
    </location>
</feature>
<evidence type="ECO:0000259" key="6">
    <source>
        <dbReference type="PROSITE" id="PS50039"/>
    </source>
</evidence>
<evidence type="ECO:0000256" key="3">
    <source>
        <dbReference type="ARBA" id="ARBA00023242"/>
    </source>
</evidence>
<evidence type="ECO:0000313" key="7">
    <source>
        <dbReference type="EMBL" id="ODV79509.1"/>
    </source>
</evidence>
<evidence type="ECO:0000256" key="4">
    <source>
        <dbReference type="PROSITE-ProRule" id="PRU00089"/>
    </source>
</evidence>
<dbReference type="PANTHER" id="PTHR11829">
    <property type="entry name" value="FORKHEAD BOX PROTEIN"/>
    <property type="match status" value="1"/>
</dbReference>
<dbReference type="GeneID" id="30984083"/>
<dbReference type="FunFam" id="1.10.10.10:FF:000260">
    <property type="entry name" value="Forkhead transcription factor (Sep1)"/>
    <property type="match status" value="1"/>
</dbReference>
<feature type="compositionally biased region" description="Polar residues" evidence="5">
    <location>
        <begin position="11"/>
        <end position="22"/>
    </location>
</feature>
<dbReference type="Proteomes" id="UP000094285">
    <property type="component" value="Unassembled WGS sequence"/>
</dbReference>
<dbReference type="Gene3D" id="1.10.10.10">
    <property type="entry name" value="Winged helix-like DNA-binding domain superfamily/Winged helix DNA-binding domain"/>
    <property type="match status" value="1"/>
</dbReference>
<feature type="domain" description="Fork-head" evidence="6">
    <location>
        <begin position="101"/>
        <end position="194"/>
    </location>
</feature>
<evidence type="ECO:0000256" key="5">
    <source>
        <dbReference type="SAM" id="MobiDB-lite"/>
    </source>
</evidence>
<dbReference type="InterPro" id="IPR036388">
    <property type="entry name" value="WH-like_DNA-bd_sf"/>
</dbReference>
<reference evidence="8" key="1">
    <citation type="submission" date="2016-05" db="EMBL/GenBank/DDBJ databases">
        <title>Comparative genomics of biotechnologically important yeasts.</title>
        <authorList>
            <consortium name="DOE Joint Genome Institute"/>
            <person name="Riley R."/>
            <person name="Haridas S."/>
            <person name="Wolfe K.H."/>
            <person name="Lopes M.R."/>
            <person name="Hittinger C.T."/>
            <person name="Goker M."/>
            <person name="Salamov A."/>
            <person name="Wisecaver J."/>
            <person name="Long T.M."/>
            <person name="Aerts A.L."/>
            <person name="Barry K."/>
            <person name="Choi C."/>
            <person name="Clum A."/>
            <person name="Coughlan A.Y."/>
            <person name="Deshpande S."/>
            <person name="Douglass A.P."/>
            <person name="Hanson S.J."/>
            <person name="Klenk H.-P."/>
            <person name="Labutti K."/>
            <person name="Lapidus A."/>
            <person name="Lindquist E."/>
            <person name="Lipzen A."/>
            <person name="Meier-Kolthoff J.P."/>
            <person name="Ohm R.A."/>
            <person name="Otillar R.P."/>
            <person name="Pangilinan J."/>
            <person name="Peng Y."/>
            <person name="Rokas A."/>
            <person name="Rosa C.A."/>
            <person name="Scheuner C."/>
            <person name="Sibirny A.A."/>
            <person name="Slot J.C."/>
            <person name="Stielow J.B."/>
            <person name="Sun H."/>
            <person name="Kurtzman C.P."/>
            <person name="Blackwell M."/>
            <person name="Grigoriev I.V."/>
            <person name="Jeffries T.W."/>
        </authorList>
    </citation>
    <scope>NUCLEOTIDE SEQUENCE [LARGE SCALE GENOMIC DNA]</scope>
    <source>
        <strain evidence="8">NRRL Y-17324</strain>
    </source>
</reference>
<dbReference type="SMART" id="SM00339">
    <property type="entry name" value="FH"/>
    <property type="match status" value="1"/>
</dbReference>
<evidence type="ECO:0000256" key="2">
    <source>
        <dbReference type="ARBA" id="ARBA00023125"/>
    </source>
</evidence>
<dbReference type="EMBL" id="KV453912">
    <property type="protein sequence ID" value="ODV79509.1"/>
    <property type="molecule type" value="Genomic_DNA"/>
</dbReference>
<proteinExistence type="predicted"/>
<gene>
    <name evidence="7" type="ORF">CANTADRAFT_51491</name>
</gene>
<feature type="region of interest" description="Disordered" evidence="5">
    <location>
        <begin position="207"/>
        <end position="305"/>
    </location>
</feature>
<dbReference type="PANTHER" id="PTHR11829:SF343">
    <property type="entry name" value="FORK-HEAD DOMAIN-CONTAINING PROTEIN"/>
    <property type="match status" value="1"/>
</dbReference>
<dbReference type="InterPro" id="IPR036390">
    <property type="entry name" value="WH_DNA-bd_sf"/>
</dbReference>
<evidence type="ECO:0000256" key="1">
    <source>
        <dbReference type="ARBA" id="ARBA00004123"/>
    </source>
</evidence>
<feature type="compositionally biased region" description="Polar residues" evidence="5">
    <location>
        <begin position="564"/>
        <end position="574"/>
    </location>
</feature>
<sequence>MARFDPGIASVNHSSGASTIDEPSSRLALLSPAFSSPNHRLHRPCPVSSPPMTINPSSSLSLPSEDKPPVVAPAKPGAGKKAKKAKKDAKETVFDLDSEDKPPYSYATLIGISILSHEDKRLPLSQIYQWISDTFKYYKREDVGWQNSIRHNLSLNKAFVKGEKSKDGKGHFWCIKPGYEEQFLKSRSVKKSSYHEVMDQINLVRSRHREEAKRSMNAIPSSPNTESKPFSSTNYNYTTHNTVNKVTRPKRKRIPSSTHNDDNEYDYTYDQTKHDDDDDEVDDDYSDDNKDEDMTHILDPPLKKQRMNEKLGEPFGQWDNGNSLVRSNPPHFIITDSPNKPLLAGKNLTYTSSFSCNSNLELSPIRPSETGPLLEPITPANNVYQNHQLQHVHTSISASLNSSTSSIHHSLQQRPLMTHSSTPNVLQRTPKSNILKTPLRNLRTPQTNSIMKKLWNSPSYLDEFYYSPLVNSHTLLHSHASVHGLLNSYDDDDMIMRSFENHPHNHQTPVLSRKSGSTTSIASTVVDSSRNLFNDFKKIDVLSSVSSKSDVSDIEESASKGAHNISTSSTDADD</sequence>
<dbReference type="RefSeq" id="XP_020064631.1">
    <property type="nucleotide sequence ID" value="XM_020209947.1"/>
</dbReference>
<accession>A0A1E4SJ28</accession>
<dbReference type="GO" id="GO:0000978">
    <property type="term" value="F:RNA polymerase II cis-regulatory region sequence-specific DNA binding"/>
    <property type="evidence" value="ECO:0007669"/>
    <property type="project" value="UniProtKB-ARBA"/>
</dbReference>
<dbReference type="PROSITE" id="PS50039">
    <property type="entry name" value="FORK_HEAD_3"/>
    <property type="match status" value="1"/>
</dbReference>
<dbReference type="PROSITE" id="PS00658">
    <property type="entry name" value="FORK_HEAD_2"/>
    <property type="match status" value="1"/>
</dbReference>
<feature type="region of interest" description="Disordered" evidence="5">
    <location>
        <begin position="36"/>
        <end position="90"/>
    </location>
</feature>
<dbReference type="InterPro" id="IPR001766">
    <property type="entry name" value="Fork_head_dom"/>
</dbReference>
<feature type="compositionally biased region" description="Low complexity" evidence="5">
    <location>
        <begin position="233"/>
        <end position="246"/>
    </location>
</feature>
<feature type="compositionally biased region" description="Basic residues" evidence="5">
    <location>
        <begin position="78"/>
        <end position="87"/>
    </location>
</feature>
<dbReference type="InterPro" id="IPR050211">
    <property type="entry name" value="FOX_domain-containing"/>
</dbReference>
<name>A0A1E4SJ28_9ASCO</name>
<organism evidence="7 8">
    <name type="scientific">Suhomyces tanzawaensis NRRL Y-17324</name>
    <dbReference type="NCBI Taxonomy" id="984487"/>
    <lineage>
        <taxon>Eukaryota</taxon>
        <taxon>Fungi</taxon>
        <taxon>Dikarya</taxon>
        <taxon>Ascomycota</taxon>
        <taxon>Saccharomycotina</taxon>
        <taxon>Pichiomycetes</taxon>
        <taxon>Debaryomycetaceae</taxon>
        <taxon>Suhomyces</taxon>
    </lineage>
</organism>
<protein>
    <recommendedName>
        <fullName evidence="6">Fork-head domain-containing protein</fullName>
    </recommendedName>
</protein>
<comment type="subcellular location">
    <subcellularLocation>
        <location evidence="1 4">Nucleus</location>
    </subcellularLocation>
</comment>
<feature type="DNA-binding region" description="Fork-head" evidence="4">
    <location>
        <begin position="101"/>
        <end position="194"/>
    </location>
</feature>
<evidence type="ECO:0000313" key="8">
    <source>
        <dbReference type="Proteomes" id="UP000094285"/>
    </source>
</evidence>
<dbReference type="GO" id="GO:0005634">
    <property type="term" value="C:nucleus"/>
    <property type="evidence" value="ECO:0007669"/>
    <property type="project" value="UniProtKB-SubCell"/>
</dbReference>
<dbReference type="SUPFAM" id="SSF46785">
    <property type="entry name" value="Winged helix' DNA-binding domain"/>
    <property type="match status" value="1"/>
</dbReference>
<keyword evidence="2 4" id="KW-0238">DNA-binding</keyword>
<feature type="compositionally biased region" description="Polar residues" evidence="5">
    <location>
        <begin position="50"/>
        <end position="62"/>
    </location>
</feature>
<dbReference type="AlphaFoldDB" id="A0A1E4SJ28"/>
<feature type="region of interest" description="Disordered" evidence="5">
    <location>
        <begin position="545"/>
        <end position="574"/>
    </location>
</feature>
<dbReference type="GO" id="GO:0001228">
    <property type="term" value="F:DNA-binding transcription activator activity, RNA polymerase II-specific"/>
    <property type="evidence" value="ECO:0007669"/>
    <property type="project" value="UniProtKB-ARBA"/>
</dbReference>
<feature type="compositionally biased region" description="Polar residues" evidence="5">
    <location>
        <begin position="218"/>
        <end position="232"/>
    </location>
</feature>
<dbReference type="STRING" id="984487.A0A1E4SJ28"/>
<dbReference type="OrthoDB" id="5954824at2759"/>
<keyword evidence="3 4" id="KW-0539">Nucleus</keyword>
<keyword evidence="8" id="KW-1185">Reference proteome</keyword>
<feature type="compositionally biased region" description="Acidic residues" evidence="5">
    <location>
        <begin position="276"/>
        <end position="291"/>
    </location>
</feature>
<dbReference type="Pfam" id="PF00250">
    <property type="entry name" value="Forkhead"/>
    <property type="match status" value="1"/>
</dbReference>
<dbReference type="InterPro" id="IPR030456">
    <property type="entry name" value="TF_fork_head_CS_2"/>
</dbReference>
<dbReference type="PRINTS" id="PR00053">
    <property type="entry name" value="FORKHEAD"/>
</dbReference>